<dbReference type="AlphaFoldDB" id="A0A5R9F731"/>
<name>A0A5R9F731_9BACL</name>
<dbReference type="OrthoDB" id="9806253at2"/>
<keyword evidence="4 5" id="KW-0472">Membrane</keyword>
<evidence type="ECO:0000256" key="2">
    <source>
        <dbReference type="ARBA" id="ARBA00022692"/>
    </source>
</evidence>
<dbReference type="PANTHER" id="PTHR33507">
    <property type="entry name" value="INNER MEMBRANE PROTEIN YBBJ"/>
    <property type="match status" value="1"/>
</dbReference>
<feature type="transmembrane region" description="Helical" evidence="5">
    <location>
        <begin position="323"/>
        <end position="345"/>
    </location>
</feature>
<dbReference type="Gene3D" id="2.40.50.140">
    <property type="entry name" value="Nucleic acid-binding proteins"/>
    <property type="match status" value="1"/>
</dbReference>
<evidence type="ECO:0000259" key="6">
    <source>
        <dbReference type="Pfam" id="PF01957"/>
    </source>
</evidence>
<dbReference type="InterPro" id="IPR012340">
    <property type="entry name" value="NA-bd_OB-fold"/>
</dbReference>
<dbReference type="InterPro" id="IPR052165">
    <property type="entry name" value="Membrane_assoc_protease"/>
</dbReference>
<dbReference type="SUPFAM" id="SSF52096">
    <property type="entry name" value="ClpP/crotonase"/>
    <property type="match status" value="1"/>
</dbReference>
<dbReference type="CDD" id="cd07021">
    <property type="entry name" value="Clp_protease_NfeD_like"/>
    <property type="match status" value="1"/>
</dbReference>
<dbReference type="Pfam" id="PF25145">
    <property type="entry name" value="NfeD1b_N"/>
    <property type="match status" value="1"/>
</dbReference>
<gene>
    <name evidence="9" type="ORF">FCL54_03375</name>
</gene>
<keyword evidence="10" id="KW-1185">Reference proteome</keyword>
<dbReference type="RefSeq" id="WP_138123266.1">
    <property type="nucleotide sequence ID" value="NZ_SWLG01000001.1"/>
</dbReference>
<proteinExistence type="predicted"/>
<evidence type="ECO:0000256" key="4">
    <source>
        <dbReference type="ARBA" id="ARBA00023136"/>
    </source>
</evidence>
<sequence>MAALLLVPALHTQTAFGQGKGKLVYFIPVEQEVERGLEAFLNRSISEAEDAGADHIVLELDTPGGAVVAAGNIAEILQNSKVPITAYVKHKALSAGAYIALNADQIVMKPGSLMGSAAIIDQQGNTAGKKAESYWHAAMQSAAELNDRDPKIALAMADPDVDLPEYGAGKGKLLTLKANQALKAGYAEKIVEDRTELLEYLNLSDAKVKDMEVSISEKIARFVTHPVIVPILLSIGSLGLVLELYSPGFGIPGAMGASALFLFFFGHLIAGFAGWETFILLGAGILLIVIEIFVPGFGIFGIIGSISLVTSIVLASGNTFQHILFSILIAILITFFGSFLFIKFFGYRGFLRKLILFDSTQTEQGYVSNVTRRELEGASGITLTQLRPSGVALFNDERLDVVSEGGFIPREAQVKIVKVTGSRIVVREFKRETNEVIRED</sequence>
<dbReference type="GO" id="GO:0005886">
    <property type="term" value="C:plasma membrane"/>
    <property type="evidence" value="ECO:0007669"/>
    <property type="project" value="TreeGrafter"/>
</dbReference>
<feature type="domain" description="NfeD1b N-terminal" evidence="8">
    <location>
        <begin position="24"/>
        <end position="210"/>
    </location>
</feature>
<dbReference type="EMBL" id="SWLG01000001">
    <property type="protein sequence ID" value="TLS39427.1"/>
    <property type="molecule type" value="Genomic_DNA"/>
</dbReference>
<dbReference type="InterPro" id="IPR002810">
    <property type="entry name" value="NfeD-like_C"/>
</dbReference>
<reference evidence="9 10" key="1">
    <citation type="submission" date="2019-04" db="EMBL/GenBank/DDBJ databases">
        <title>Bacillus caeni sp. nov., a bacterium isolated from mangrove sediment.</title>
        <authorList>
            <person name="Huang H."/>
            <person name="Mo K."/>
            <person name="Hu Y."/>
        </authorList>
    </citation>
    <scope>NUCLEOTIDE SEQUENCE [LARGE SCALE GENOMIC DNA]</scope>
    <source>
        <strain evidence="9 10">HB172195</strain>
    </source>
</reference>
<dbReference type="InterPro" id="IPR029045">
    <property type="entry name" value="ClpP/crotonase-like_dom_sf"/>
</dbReference>
<keyword evidence="2 5" id="KW-0812">Transmembrane</keyword>
<evidence type="ECO:0000256" key="3">
    <source>
        <dbReference type="ARBA" id="ARBA00022989"/>
    </source>
</evidence>
<dbReference type="Pfam" id="PF01957">
    <property type="entry name" value="NfeD"/>
    <property type="match status" value="1"/>
</dbReference>
<evidence type="ECO:0000313" key="9">
    <source>
        <dbReference type="EMBL" id="TLS39427.1"/>
    </source>
</evidence>
<dbReference type="Proteomes" id="UP000308230">
    <property type="component" value="Unassembled WGS sequence"/>
</dbReference>
<feature type="domain" description="NfeD integral membrane" evidence="7">
    <location>
        <begin position="228"/>
        <end position="343"/>
    </location>
</feature>
<comment type="subcellular location">
    <subcellularLocation>
        <location evidence="1">Membrane</location>
        <topology evidence="1">Multi-pass membrane protein</topology>
    </subcellularLocation>
</comment>
<accession>A0A5R9F731</accession>
<keyword evidence="3 5" id="KW-1133">Transmembrane helix</keyword>
<dbReference type="Gene3D" id="3.90.226.10">
    <property type="entry name" value="2-enoyl-CoA Hydratase, Chain A, domain 1"/>
    <property type="match status" value="1"/>
</dbReference>
<evidence type="ECO:0000259" key="7">
    <source>
        <dbReference type="Pfam" id="PF24961"/>
    </source>
</evidence>
<evidence type="ECO:0000313" key="10">
    <source>
        <dbReference type="Proteomes" id="UP000308230"/>
    </source>
</evidence>
<dbReference type="Pfam" id="PF24961">
    <property type="entry name" value="NfeD_membrane"/>
    <property type="match status" value="1"/>
</dbReference>
<protein>
    <submittedName>
        <fullName evidence="9">Nodulation protein NfeD</fullName>
    </submittedName>
</protein>
<feature type="transmembrane region" description="Helical" evidence="5">
    <location>
        <begin position="249"/>
        <end position="266"/>
    </location>
</feature>
<organism evidence="9 10">
    <name type="scientific">Exobacillus caeni</name>
    <dbReference type="NCBI Taxonomy" id="2574798"/>
    <lineage>
        <taxon>Bacteria</taxon>
        <taxon>Bacillati</taxon>
        <taxon>Bacillota</taxon>
        <taxon>Bacilli</taxon>
        <taxon>Bacillales</taxon>
        <taxon>Guptibacillaceae</taxon>
        <taxon>Exobacillus</taxon>
    </lineage>
</organism>
<dbReference type="InterPro" id="IPR056738">
    <property type="entry name" value="NfeD1b_N"/>
</dbReference>
<evidence type="ECO:0000256" key="5">
    <source>
        <dbReference type="SAM" id="Phobius"/>
    </source>
</evidence>
<dbReference type="InterPro" id="IPR056739">
    <property type="entry name" value="NfeD_membrane"/>
</dbReference>
<evidence type="ECO:0000259" key="8">
    <source>
        <dbReference type="Pfam" id="PF25145"/>
    </source>
</evidence>
<evidence type="ECO:0000256" key="1">
    <source>
        <dbReference type="ARBA" id="ARBA00004141"/>
    </source>
</evidence>
<comment type="caution">
    <text evidence="9">The sequence shown here is derived from an EMBL/GenBank/DDBJ whole genome shotgun (WGS) entry which is preliminary data.</text>
</comment>
<dbReference type="PANTHER" id="PTHR33507:SF3">
    <property type="entry name" value="INNER MEMBRANE PROTEIN YBBJ"/>
    <property type="match status" value="1"/>
</dbReference>
<feature type="transmembrane region" description="Helical" evidence="5">
    <location>
        <begin position="272"/>
        <end position="290"/>
    </location>
</feature>
<feature type="domain" description="NfeD-like C-terminal" evidence="6">
    <location>
        <begin position="374"/>
        <end position="427"/>
    </location>
</feature>